<evidence type="ECO:0000313" key="2">
    <source>
        <dbReference type="EMBL" id="KTB27662.1"/>
    </source>
</evidence>
<dbReference type="Proteomes" id="UP000054988">
    <property type="component" value="Unassembled WGS sequence"/>
</dbReference>
<feature type="compositionally biased region" description="Polar residues" evidence="1">
    <location>
        <begin position="1"/>
        <end position="25"/>
    </location>
</feature>
<evidence type="ECO:0000256" key="1">
    <source>
        <dbReference type="SAM" id="MobiDB-lite"/>
    </source>
</evidence>
<dbReference type="EMBL" id="LATX01002527">
    <property type="protein sequence ID" value="KTB27662.1"/>
    <property type="molecule type" value="Genomic_DNA"/>
</dbReference>
<organism evidence="2 3">
    <name type="scientific">Moniliophthora roreri</name>
    <name type="common">Frosty pod rot fungus</name>
    <name type="synonym">Monilia roreri</name>
    <dbReference type="NCBI Taxonomy" id="221103"/>
    <lineage>
        <taxon>Eukaryota</taxon>
        <taxon>Fungi</taxon>
        <taxon>Dikarya</taxon>
        <taxon>Basidiomycota</taxon>
        <taxon>Agaricomycotina</taxon>
        <taxon>Agaricomycetes</taxon>
        <taxon>Agaricomycetidae</taxon>
        <taxon>Agaricales</taxon>
        <taxon>Marasmiineae</taxon>
        <taxon>Marasmiaceae</taxon>
        <taxon>Moniliophthora</taxon>
    </lineage>
</organism>
<protein>
    <submittedName>
        <fullName evidence="2">Uncharacterized protein</fullName>
    </submittedName>
</protein>
<feature type="region of interest" description="Disordered" evidence="1">
    <location>
        <begin position="1"/>
        <end position="99"/>
    </location>
</feature>
<name>A0A0W0EU85_MONRR</name>
<sequence length="242" mass="26200">MSDSRSNSAQRLRTSLSQPENNSTKPLPCPSVFHIQSLQTMTPNPPGTPETETPLRTSGTPPPGLSDQSLLNPNNPLKNNADNETTEPGRPRSSSPCSQVSMTDFLDVIGAINTVTIHRTVQTTSAQFVTHSNLTISLIIAHDYNTVNKFLSQALPGVIRLLTALRMTTVMPPPSVTSPTSPTSTEEDLSADPLTLTVVCITDNRKPFTITTEDGEERTFVLVRYVNRAVVFEAGTSNVNRG</sequence>
<reference evidence="2 3" key="1">
    <citation type="submission" date="2015-12" db="EMBL/GenBank/DDBJ databases">
        <title>Draft genome sequence of Moniliophthora roreri, the causal agent of frosty pod rot of cacao.</title>
        <authorList>
            <person name="Aime M.C."/>
            <person name="Diaz-Valderrama J.R."/>
            <person name="Kijpornyongpan T."/>
            <person name="Phillips-Mora W."/>
        </authorList>
    </citation>
    <scope>NUCLEOTIDE SEQUENCE [LARGE SCALE GENOMIC DNA]</scope>
    <source>
        <strain evidence="2 3">MCA 2952</strain>
    </source>
</reference>
<gene>
    <name evidence="2" type="ORF">WG66_19774</name>
</gene>
<accession>A0A0W0EU85</accession>
<evidence type="ECO:0000313" key="3">
    <source>
        <dbReference type="Proteomes" id="UP000054988"/>
    </source>
</evidence>
<comment type="caution">
    <text evidence="2">The sequence shown here is derived from an EMBL/GenBank/DDBJ whole genome shotgun (WGS) entry which is preliminary data.</text>
</comment>
<proteinExistence type="predicted"/>
<dbReference type="AlphaFoldDB" id="A0A0W0EU85"/>
<feature type="compositionally biased region" description="Low complexity" evidence="1">
    <location>
        <begin position="70"/>
        <end position="80"/>
    </location>
</feature>